<keyword evidence="5 7" id="KW-1133">Transmembrane helix</keyword>
<reference evidence="8 9" key="1">
    <citation type="submission" date="2017-05" db="EMBL/GenBank/DDBJ databases">
        <authorList>
            <person name="Song R."/>
            <person name="Chenine A.L."/>
            <person name="Ruprecht R.M."/>
        </authorList>
    </citation>
    <scope>NUCLEOTIDE SEQUENCE [LARGE SCALE GENOMIC DNA]</scope>
    <source>
        <strain evidence="8 9">CECT 8489</strain>
    </source>
</reference>
<evidence type="ECO:0000256" key="4">
    <source>
        <dbReference type="ARBA" id="ARBA00022692"/>
    </source>
</evidence>
<dbReference type="RefSeq" id="WP_093973897.1">
    <property type="nucleotide sequence ID" value="NZ_FXXQ01000006.1"/>
</dbReference>
<keyword evidence="9" id="KW-1185">Reference proteome</keyword>
<dbReference type="Proteomes" id="UP000201838">
    <property type="component" value="Unassembled WGS sequence"/>
</dbReference>
<organism evidence="8 9">
    <name type="scientific">Boseongicola aestuarii</name>
    <dbReference type="NCBI Taxonomy" id="1470561"/>
    <lineage>
        <taxon>Bacteria</taxon>
        <taxon>Pseudomonadati</taxon>
        <taxon>Pseudomonadota</taxon>
        <taxon>Alphaproteobacteria</taxon>
        <taxon>Rhodobacterales</taxon>
        <taxon>Paracoccaceae</taxon>
        <taxon>Boseongicola</taxon>
    </lineage>
</organism>
<keyword evidence="4 7" id="KW-0812">Transmembrane</keyword>
<dbReference type="AlphaFoldDB" id="A0A238IZM9"/>
<keyword evidence="3" id="KW-1003">Cell membrane</keyword>
<evidence type="ECO:0000256" key="3">
    <source>
        <dbReference type="ARBA" id="ARBA00022475"/>
    </source>
</evidence>
<dbReference type="GO" id="GO:0005886">
    <property type="term" value="C:plasma membrane"/>
    <property type="evidence" value="ECO:0007669"/>
    <property type="project" value="UniProtKB-SubCell"/>
</dbReference>
<comment type="similarity">
    <text evidence="2">Belongs to the DoxX family.</text>
</comment>
<gene>
    <name evidence="8" type="primary">yqjF</name>
    <name evidence="8" type="ORF">BOA8489_02043</name>
</gene>
<evidence type="ECO:0000256" key="2">
    <source>
        <dbReference type="ARBA" id="ARBA00006679"/>
    </source>
</evidence>
<dbReference type="InterPro" id="IPR051907">
    <property type="entry name" value="DoxX-like_oxidoreductase"/>
</dbReference>
<proteinExistence type="inferred from homology"/>
<evidence type="ECO:0000313" key="9">
    <source>
        <dbReference type="Proteomes" id="UP000201838"/>
    </source>
</evidence>
<feature type="transmembrane region" description="Helical" evidence="7">
    <location>
        <begin position="70"/>
        <end position="89"/>
    </location>
</feature>
<protein>
    <submittedName>
        <fullName evidence="8">Inner membrane protein YqjF</fullName>
    </submittedName>
</protein>
<name>A0A238IZM9_9RHOB</name>
<keyword evidence="6 7" id="KW-0472">Membrane</keyword>
<dbReference type="Pfam" id="PF07681">
    <property type="entry name" value="DoxX"/>
    <property type="match status" value="1"/>
</dbReference>
<comment type="subcellular location">
    <subcellularLocation>
        <location evidence="1">Cell membrane</location>
        <topology evidence="1">Multi-pass membrane protein</topology>
    </subcellularLocation>
</comment>
<dbReference type="PANTHER" id="PTHR33452:SF1">
    <property type="entry name" value="INNER MEMBRANE PROTEIN YPHA-RELATED"/>
    <property type="match status" value="1"/>
</dbReference>
<evidence type="ECO:0000256" key="1">
    <source>
        <dbReference type="ARBA" id="ARBA00004651"/>
    </source>
</evidence>
<sequence length="141" mass="14428">MNNSLANVAPAARALLALIFIMTGLQKIGGYAGTQGYMEMMGVPGSLLPIVIAVEILGGVALLVGFQARIAAFVLAGFTVVAGTIFHLVPSFGMEGMAAQGEVIHFMKNLSITGGLAMVVVFGAGAWSADNRRSSATIAAE</sequence>
<evidence type="ECO:0000313" key="8">
    <source>
        <dbReference type="EMBL" id="SMX23929.1"/>
    </source>
</evidence>
<feature type="transmembrane region" description="Helical" evidence="7">
    <location>
        <begin position="46"/>
        <end position="64"/>
    </location>
</feature>
<dbReference type="PANTHER" id="PTHR33452">
    <property type="entry name" value="OXIDOREDUCTASE CATD-RELATED"/>
    <property type="match status" value="1"/>
</dbReference>
<evidence type="ECO:0000256" key="5">
    <source>
        <dbReference type="ARBA" id="ARBA00022989"/>
    </source>
</evidence>
<dbReference type="InterPro" id="IPR032808">
    <property type="entry name" value="DoxX"/>
</dbReference>
<feature type="transmembrane region" description="Helical" evidence="7">
    <location>
        <begin position="110"/>
        <end position="129"/>
    </location>
</feature>
<dbReference type="OrthoDB" id="9810206at2"/>
<evidence type="ECO:0000256" key="6">
    <source>
        <dbReference type="ARBA" id="ARBA00023136"/>
    </source>
</evidence>
<evidence type="ECO:0000256" key="7">
    <source>
        <dbReference type="SAM" id="Phobius"/>
    </source>
</evidence>
<dbReference type="EMBL" id="FXXQ01000006">
    <property type="protein sequence ID" value="SMX23929.1"/>
    <property type="molecule type" value="Genomic_DNA"/>
</dbReference>
<feature type="transmembrane region" description="Helical" evidence="7">
    <location>
        <begin position="6"/>
        <end position="25"/>
    </location>
</feature>
<accession>A0A238IZM9</accession>